<dbReference type="InterPro" id="IPR053925">
    <property type="entry name" value="RecX_HTH_3rd"/>
</dbReference>
<feature type="domain" description="RecX third three-helical" evidence="8">
    <location>
        <begin position="208"/>
        <end position="254"/>
    </location>
</feature>
<evidence type="ECO:0000256" key="2">
    <source>
        <dbReference type="ARBA" id="ARBA00009695"/>
    </source>
</evidence>
<comment type="subcellular location">
    <subcellularLocation>
        <location evidence="1 5">Cytoplasm</location>
    </subcellularLocation>
</comment>
<evidence type="ECO:0000259" key="8">
    <source>
        <dbReference type="Pfam" id="PF21981"/>
    </source>
</evidence>
<feature type="domain" description="RecX first three-helical" evidence="9">
    <location>
        <begin position="115"/>
        <end position="154"/>
    </location>
</feature>
<dbReference type="AlphaFoldDB" id="A0A433X6T3"/>
<dbReference type="InterPro" id="IPR003783">
    <property type="entry name" value="Regulatory_RecX"/>
</dbReference>
<evidence type="ECO:0000256" key="5">
    <source>
        <dbReference type="HAMAP-Rule" id="MF_01114"/>
    </source>
</evidence>
<dbReference type="Proteomes" id="UP000272464">
    <property type="component" value="Unassembled WGS sequence"/>
</dbReference>
<feature type="region of interest" description="Disordered" evidence="6">
    <location>
        <begin position="1"/>
        <end position="27"/>
    </location>
</feature>
<comment type="similarity">
    <text evidence="2 5">Belongs to the RecX family.</text>
</comment>
<sequence>MDEGKYKNTPYGRGKYASSRTNKQLEERGIYDISEQNEQDDEEFDGLADFPEDEALSITSVESLKRPKFRYLIHFGPYQVQVHEDVMIKYRMIKGNTFTKSDLLEIIAADEKQQAYVDALNYLSRKPRTAREIAQRLKEKGREDQVITETVARLEREGLVNDALYAQEWAGQRVKNRGKGKMWVRQELRQKGVSKPLIEEALGSVSEEEEYRSALDMGAKKWRQTSGDVLGRKRKTGAYLMRRGFSGSLVTRVLRSLVQEQDDPIEGETDYEDFE</sequence>
<proteinExistence type="inferred from homology"/>
<keyword evidence="11" id="KW-1185">Reference proteome</keyword>
<evidence type="ECO:0000259" key="9">
    <source>
        <dbReference type="Pfam" id="PF21982"/>
    </source>
</evidence>
<dbReference type="GO" id="GO:0006282">
    <property type="term" value="P:regulation of DNA repair"/>
    <property type="evidence" value="ECO:0007669"/>
    <property type="project" value="UniProtKB-UniRule"/>
</dbReference>
<evidence type="ECO:0000313" key="11">
    <source>
        <dbReference type="Proteomes" id="UP000272464"/>
    </source>
</evidence>
<reference evidence="10 11" key="1">
    <citation type="submission" date="2018-12" db="EMBL/GenBank/DDBJ databases">
        <authorList>
            <person name="Sun L."/>
            <person name="Chen Z."/>
        </authorList>
    </citation>
    <scope>NUCLEOTIDE SEQUENCE [LARGE SCALE GENOMIC DNA]</scope>
    <source>
        <strain evidence="10 11">3-5-3</strain>
    </source>
</reference>
<evidence type="ECO:0000256" key="1">
    <source>
        <dbReference type="ARBA" id="ARBA00004496"/>
    </source>
</evidence>
<dbReference type="OrthoDB" id="5421057at2"/>
<dbReference type="InterPro" id="IPR053924">
    <property type="entry name" value="RecX_HTH_2nd"/>
</dbReference>
<dbReference type="GO" id="GO:0005737">
    <property type="term" value="C:cytoplasm"/>
    <property type="evidence" value="ECO:0007669"/>
    <property type="project" value="UniProtKB-SubCell"/>
</dbReference>
<evidence type="ECO:0000259" key="7">
    <source>
        <dbReference type="Pfam" id="PF02631"/>
    </source>
</evidence>
<dbReference type="HAMAP" id="MF_01114">
    <property type="entry name" value="RecX"/>
    <property type="match status" value="1"/>
</dbReference>
<protein>
    <recommendedName>
        <fullName evidence="3 5">Regulatory protein RecX</fullName>
    </recommendedName>
</protein>
<dbReference type="PANTHER" id="PTHR33602:SF1">
    <property type="entry name" value="REGULATORY PROTEIN RECX FAMILY PROTEIN"/>
    <property type="match status" value="1"/>
</dbReference>
<dbReference type="EMBL" id="RZNX01000005">
    <property type="protein sequence ID" value="RUT29784.1"/>
    <property type="molecule type" value="Genomic_DNA"/>
</dbReference>
<dbReference type="Pfam" id="PF21981">
    <property type="entry name" value="RecX_HTH3"/>
    <property type="match status" value="1"/>
</dbReference>
<feature type="domain" description="RecX second three-helical" evidence="7">
    <location>
        <begin position="161"/>
        <end position="202"/>
    </location>
</feature>
<dbReference type="Pfam" id="PF21982">
    <property type="entry name" value="RecX_HTH1"/>
    <property type="match status" value="1"/>
</dbReference>
<evidence type="ECO:0000313" key="10">
    <source>
        <dbReference type="EMBL" id="RUT29784.1"/>
    </source>
</evidence>
<dbReference type="Pfam" id="PF02631">
    <property type="entry name" value="RecX_HTH2"/>
    <property type="match status" value="1"/>
</dbReference>
<keyword evidence="4 5" id="KW-0963">Cytoplasm</keyword>
<evidence type="ECO:0000256" key="6">
    <source>
        <dbReference type="SAM" id="MobiDB-lite"/>
    </source>
</evidence>
<dbReference type="PANTHER" id="PTHR33602">
    <property type="entry name" value="REGULATORY PROTEIN RECX FAMILY PROTEIN"/>
    <property type="match status" value="1"/>
</dbReference>
<gene>
    <name evidence="5" type="primary">recX</name>
    <name evidence="10" type="ORF">EJP77_13245</name>
</gene>
<organism evidence="10 11">
    <name type="scientific">Paenibacillus zeisoli</name>
    <dbReference type="NCBI Taxonomy" id="2496267"/>
    <lineage>
        <taxon>Bacteria</taxon>
        <taxon>Bacillati</taxon>
        <taxon>Bacillota</taxon>
        <taxon>Bacilli</taxon>
        <taxon>Bacillales</taxon>
        <taxon>Paenibacillaceae</taxon>
        <taxon>Paenibacillus</taxon>
    </lineage>
</organism>
<dbReference type="InterPro" id="IPR036388">
    <property type="entry name" value="WH-like_DNA-bd_sf"/>
</dbReference>
<comment type="function">
    <text evidence="5">Modulates RecA activity.</text>
</comment>
<accession>A0A433X6T3</accession>
<dbReference type="Gene3D" id="1.10.10.10">
    <property type="entry name" value="Winged helix-like DNA-binding domain superfamily/Winged helix DNA-binding domain"/>
    <property type="match status" value="3"/>
</dbReference>
<evidence type="ECO:0000256" key="4">
    <source>
        <dbReference type="ARBA" id="ARBA00022490"/>
    </source>
</evidence>
<evidence type="ECO:0000256" key="3">
    <source>
        <dbReference type="ARBA" id="ARBA00018111"/>
    </source>
</evidence>
<dbReference type="InterPro" id="IPR053926">
    <property type="entry name" value="RecX_HTH_1st"/>
</dbReference>
<comment type="caution">
    <text evidence="10">The sequence shown here is derived from an EMBL/GenBank/DDBJ whole genome shotgun (WGS) entry which is preliminary data.</text>
</comment>
<name>A0A433X6T3_9BACL</name>
<dbReference type="RefSeq" id="WP_127199729.1">
    <property type="nucleotide sequence ID" value="NZ_RZNX01000005.1"/>
</dbReference>